<dbReference type="Pfam" id="PF19036">
    <property type="entry name" value="Fuz_longin_1"/>
    <property type="match status" value="1"/>
</dbReference>
<evidence type="ECO:0000313" key="5">
    <source>
        <dbReference type="Proteomes" id="UP001489004"/>
    </source>
</evidence>
<keyword evidence="5" id="KW-1185">Reference proteome</keyword>
<reference evidence="4 5" key="1">
    <citation type="journal article" date="2024" name="Nat. Commun.">
        <title>Phylogenomics reveals the evolutionary origins of lichenization in chlorophyte algae.</title>
        <authorList>
            <person name="Puginier C."/>
            <person name="Libourel C."/>
            <person name="Otte J."/>
            <person name="Skaloud P."/>
            <person name="Haon M."/>
            <person name="Grisel S."/>
            <person name="Petersen M."/>
            <person name="Berrin J.G."/>
            <person name="Delaux P.M."/>
            <person name="Dal Grande F."/>
            <person name="Keller J."/>
        </authorList>
    </citation>
    <scope>NUCLEOTIDE SEQUENCE [LARGE SCALE GENOMIC DNA]</scope>
    <source>
        <strain evidence="4 5">SAG 2043</strain>
    </source>
</reference>
<dbReference type="PANTHER" id="PTHR13559">
    <property type="entry name" value="INTRACELLULAR TRAFFIC PROTEIN-RELATED"/>
    <property type="match status" value="1"/>
</dbReference>
<dbReference type="GO" id="GO:0016192">
    <property type="term" value="P:vesicle-mediated transport"/>
    <property type="evidence" value="ECO:0007669"/>
    <property type="project" value="InterPro"/>
</dbReference>
<dbReference type="InterPro" id="IPR043971">
    <property type="entry name" value="FUZ/MON1/HPS1_longin_2"/>
</dbReference>
<gene>
    <name evidence="4" type="ORF">WJX72_006086</name>
</gene>
<dbReference type="Pfam" id="PF19037">
    <property type="entry name" value="Fuz_longin_2"/>
    <property type="match status" value="1"/>
</dbReference>
<accession>A0AAW1Q4A9</accession>
<evidence type="ECO:0000256" key="1">
    <source>
        <dbReference type="SAM" id="MobiDB-lite"/>
    </source>
</evidence>
<dbReference type="InterPro" id="IPR043972">
    <property type="entry name" value="FUZ/MON1/HPS1_longin_1"/>
</dbReference>
<evidence type="ECO:0000259" key="3">
    <source>
        <dbReference type="Pfam" id="PF19037"/>
    </source>
</evidence>
<feature type="compositionally biased region" description="Basic and acidic residues" evidence="1">
    <location>
        <begin position="293"/>
        <end position="307"/>
    </location>
</feature>
<protein>
    <submittedName>
        <fullName evidence="4">Uncharacterized protein</fullName>
    </submittedName>
</protein>
<comment type="caution">
    <text evidence="4">The sequence shown here is derived from an EMBL/GenBank/DDBJ whole genome shotgun (WGS) entry which is preliminary data.</text>
</comment>
<dbReference type="PANTHER" id="PTHR13559:SF1">
    <property type="entry name" value="PROTEIN FUZZY HOMOLOG"/>
    <property type="match status" value="1"/>
</dbReference>
<evidence type="ECO:0000259" key="2">
    <source>
        <dbReference type="Pfam" id="PF19036"/>
    </source>
</evidence>
<dbReference type="InterPro" id="IPR026069">
    <property type="entry name" value="Fuzzy"/>
</dbReference>
<proteinExistence type="predicted"/>
<organism evidence="4 5">
    <name type="scientific">[Myrmecia] bisecta</name>
    <dbReference type="NCBI Taxonomy" id="41462"/>
    <lineage>
        <taxon>Eukaryota</taxon>
        <taxon>Viridiplantae</taxon>
        <taxon>Chlorophyta</taxon>
        <taxon>core chlorophytes</taxon>
        <taxon>Trebouxiophyceae</taxon>
        <taxon>Trebouxiales</taxon>
        <taxon>Trebouxiaceae</taxon>
        <taxon>Myrmecia</taxon>
    </lineage>
</organism>
<feature type="domain" description="FUZ/MON1/HPS1 second Longin" evidence="3">
    <location>
        <begin position="169"/>
        <end position="246"/>
    </location>
</feature>
<sequence>MPRTLSICDSSGRPLLSRVFGNAAAPTFPTVALLSSVAQYASSVGFNLDALVTDGAHIIWQRFGDLLFVLVTSEPLTSESDLQSLLELVYLGFELLLGREALSGAADEGSADVLKRQLRSATSLLDVLLSEEDAPLCLAFQAPQVAILPEQERAIIGTALNHLASDAETGYAAIAAGGCYSAATTDFWGLHQKELLLLQALLRTLPPTSLADVPVYLPFTSPDIPLRLLTASLTIGLDLILLSGQDLTIAKLPGLVHVHFRPISAPLKQRNPDRIAAIFSDAPSCSSSPASTRAEKRRSFTLSEDARPKVDDNAARIGLTGDHSAAEVLAKLAAFALASAPLISGSSTRTAHGTQPQDVPEAADVTDMQMAVPGHRLAAATEHIGVHRRTLYAAVRADMSQAEASTLTWQALQAMPPMVTS</sequence>
<dbReference type="Proteomes" id="UP001489004">
    <property type="component" value="Unassembled WGS sequence"/>
</dbReference>
<feature type="compositionally biased region" description="Low complexity" evidence="1">
    <location>
        <begin position="282"/>
        <end position="291"/>
    </location>
</feature>
<evidence type="ECO:0000313" key="4">
    <source>
        <dbReference type="EMBL" id="KAK9816850.1"/>
    </source>
</evidence>
<dbReference type="EMBL" id="JALJOR010000005">
    <property type="protein sequence ID" value="KAK9816850.1"/>
    <property type="molecule type" value="Genomic_DNA"/>
</dbReference>
<feature type="domain" description="FUZ/MON1/HPS1 first Longin" evidence="2">
    <location>
        <begin position="5"/>
        <end position="127"/>
    </location>
</feature>
<feature type="region of interest" description="Disordered" evidence="1">
    <location>
        <begin position="282"/>
        <end position="307"/>
    </location>
</feature>
<dbReference type="AlphaFoldDB" id="A0AAW1Q4A9"/>
<dbReference type="GO" id="GO:1905515">
    <property type="term" value="P:non-motile cilium assembly"/>
    <property type="evidence" value="ECO:0007669"/>
    <property type="project" value="TreeGrafter"/>
</dbReference>
<name>A0AAW1Q4A9_9CHLO</name>